<dbReference type="EMBL" id="BOPF01000074">
    <property type="protein sequence ID" value="GIJ52310.1"/>
    <property type="molecule type" value="Genomic_DNA"/>
</dbReference>
<sequence length="155" mass="16871">MKRGTRIVLFIAGLATICSVGTCGIAIAAADSLPVIAGCTDRGAEPDVSGVLDDVRRIREEVPGLSQAISGHYRWRETRPRTCPDLYPMTYRYEGFAVLPPDLSSELAARGQPAVLPSVPEALREYAPAGATWVKVDELYLDPASRTVWFDYTEA</sequence>
<evidence type="ECO:0000313" key="3">
    <source>
        <dbReference type="Proteomes" id="UP000619260"/>
    </source>
</evidence>
<keyword evidence="3" id="KW-1185">Reference proteome</keyword>
<dbReference type="Proteomes" id="UP000619260">
    <property type="component" value="Unassembled WGS sequence"/>
</dbReference>
<feature type="signal peptide" evidence="1">
    <location>
        <begin position="1"/>
        <end position="28"/>
    </location>
</feature>
<protein>
    <recommendedName>
        <fullName evidence="4">Lipoprotein</fullName>
    </recommendedName>
</protein>
<evidence type="ECO:0000313" key="2">
    <source>
        <dbReference type="EMBL" id="GIJ52310.1"/>
    </source>
</evidence>
<proteinExistence type="predicted"/>
<dbReference type="RefSeq" id="WP_203905709.1">
    <property type="nucleotide sequence ID" value="NZ_BOPF01000074.1"/>
</dbReference>
<dbReference type="AlphaFoldDB" id="A0A8J3YZ29"/>
<keyword evidence="1" id="KW-0732">Signal</keyword>
<gene>
    <name evidence="2" type="ORF">Val02_91960</name>
</gene>
<accession>A0A8J3YZ29</accession>
<evidence type="ECO:0000256" key="1">
    <source>
        <dbReference type="SAM" id="SignalP"/>
    </source>
</evidence>
<name>A0A8J3YZ29_9ACTN</name>
<reference evidence="2" key="1">
    <citation type="submission" date="2021-01" db="EMBL/GenBank/DDBJ databases">
        <title>Whole genome shotgun sequence of Virgisporangium aliadipatigenens NBRC 105644.</title>
        <authorList>
            <person name="Komaki H."/>
            <person name="Tamura T."/>
        </authorList>
    </citation>
    <scope>NUCLEOTIDE SEQUENCE</scope>
    <source>
        <strain evidence="2">NBRC 105644</strain>
    </source>
</reference>
<evidence type="ECO:0008006" key="4">
    <source>
        <dbReference type="Google" id="ProtNLM"/>
    </source>
</evidence>
<feature type="chain" id="PRO_5035262564" description="Lipoprotein" evidence="1">
    <location>
        <begin position="29"/>
        <end position="155"/>
    </location>
</feature>
<comment type="caution">
    <text evidence="2">The sequence shown here is derived from an EMBL/GenBank/DDBJ whole genome shotgun (WGS) entry which is preliminary data.</text>
</comment>
<organism evidence="2 3">
    <name type="scientific">Virgisporangium aliadipatigenens</name>
    <dbReference type="NCBI Taxonomy" id="741659"/>
    <lineage>
        <taxon>Bacteria</taxon>
        <taxon>Bacillati</taxon>
        <taxon>Actinomycetota</taxon>
        <taxon>Actinomycetes</taxon>
        <taxon>Micromonosporales</taxon>
        <taxon>Micromonosporaceae</taxon>
        <taxon>Virgisporangium</taxon>
    </lineage>
</organism>